<dbReference type="PANTHER" id="PTHR37535">
    <property type="entry name" value="FLUG DOMAIN PROTEIN"/>
    <property type="match status" value="1"/>
</dbReference>
<evidence type="ECO:0000313" key="1">
    <source>
        <dbReference type="EMBL" id="KAF2184210.1"/>
    </source>
</evidence>
<evidence type="ECO:0000313" key="2">
    <source>
        <dbReference type="Proteomes" id="UP000800200"/>
    </source>
</evidence>
<sequence length="147" mass="17039">MPRDKPPMDVYDVREVLETTLTTTKKMFKGGPHRILLELTYEFTKTFLSLKAPPYMKKMGEITGFKQVARPYCLRYGSRKAFDKDGNISDALRNLIMQHADTRTFLRHYLSRRVTADTQAIIHGVAPQDDIMQAACRMSRWINPERA</sequence>
<dbReference type="OrthoDB" id="3789246at2759"/>
<keyword evidence="2" id="KW-1185">Reference proteome</keyword>
<dbReference type="AlphaFoldDB" id="A0A6A6E245"/>
<dbReference type="Pfam" id="PF11917">
    <property type="entry name" value="DUF3435"/>
    <property type="match status" value="1"/>
</dbReference>
<dbReference type="EMBL" id="ML994639">
    <property type="protein sequence ID" value="KAF2184210.1"/>
    <property type="molecule type" value="Genomic_DNA"/>
</dbReference>
<dbReference type="PANTHER" id="PTHR37535:SF2">
    <property type="entry name" value="FINGER DOMAIN PROTEIN, PUTATIVE (AFU_ORTHOLOGUE AFUA_6G09300)-RELATED"/>
    <property type="match status" value="1"/>
</dbReference>
<proteinExistence type="predicted"/>
<protein>
    <submittedName>
        <fullName evidence="1">Uncharacterized protein</fullName>
    </submittedName>
</protein>
<name>A0A6A6E245_9PEZI</name>
<gene>
    <name evidence="1" type="ORF">K469DRAFT_689528</name>
</gene>
<accession>A0A6A6E245</accession>
<reference evidence="1" key="1">
    <citation type="journal article" date="2020" name="Stud. Mycol.">
        <title>101 Dothideomycetes genomes: a test case for predicting lifestyles and emergence of pathogens.</title>
        <authorList>
            <person name="Haridas S."/>
            <person name="Albert R."/>
            <person name="Binder M."/>
            <person name="Bloem J."/>
            <person name="Labutti K."/>
            <person name="Salamov A."/>
            <person name="Andreopoulos B."/>
            <person name="Baker S."/>
            <person name="Barry K."/>
            <person name="Bills G."/>
            <person name="Bluhm B."/>
            <person name="Cannon C."/>
            <person name="Castanera R."/>
            <person name="Culley D."/>
            <person name="Daum C."/>
            <person name="Ezra D."/>
            <person name="Gonzalez J."/>
            <person name="Henrissat B."/>
            <person name="Kuo A."/>
            <person name="Liang C."/>
            <person name="Lipzen A."/>
            <person name="Lutzoni F."/>
            <person name="Magnuson J."/>
            <person name="Mondo S."/>
            <person name="Nolan M."/>
            <person name="Ohm R."/>
            <person name="Pangilinan J."/>
            <person name="Park H.-J."/>
            <person name="Ramirez L."/>
            <person name="Alfaro M."/>
            <person name="Sun H."/>
            <person name="Tritt A."/>
            <person name="Yoshinaga Y."/>
            <person name="Zwiers L.-H."/>
            <person name="Turgeon B."/>
            <person name="Goodwin S."/>
            <person name="Spatafora J."/>
            <person name="Crous P."/>
            <person name="Grigoriev I."/>
        </authorList>
    </citation>
    <scope>NUCLEOTIDE SEQUENCE</scope>
    <source>
        <strain evidence="1">CBS 207.26</strain>
    </source>
</reference>
<dbReference type="Proteomes" id="UP000800200">
    <property type="component" value="Unassembled WGS sequence"/>
</dbReference>
<dbReference type="InterPro" id="IPR021842">
    <property type="entry name" value="DUF3435"/>
</dbReference>
<organism evidence="1 2">
    <name type="scientific">Zopfia rhizophila CBS 207.26</name>
    <dbReference type="NCBI Taxonomy" id="1314779"/>
    <lineage>
        <taxon>Eukaryota</taxon>
        <taxon>Fungi</taxon>
        <taxon>Dikarya</taxon>
        <taxon>Ascomycota</taxon>
        <taxon>Pezizomycotina</taxon>
        <taxon>Dothideomycetes</taxon>
        <taxon>Dothideomycetes incertae sedis</taxon>
        <taxon>Zopfiaceae</taxon>
        <taxon>Zopfia</taxon>
    </lineage>
</organism>